<gene>
    <name evidence="1" type="ORF">GSOID_T00013918001</name>
</gene>
<evidence type="ECO:0000313" key="2">
    <source>
        <dbReference type="Proteomes" id="UP000001307"/>
    </source>
</evidence>
<dbReference type="AlphaFoldDB" id="E4Y171"/>
<protein>
    <submittedName>
        <fullName evidence="1">Uncharacterized protein</fullName>
    </submittedName>
</protein>
<dbReference type="InParanoid" id="E4Y171"/>
<proteinExistence type="predicted"/>
<evidence type="ECO:0000313" key="1">
    <source>
        <dbReference type="EMBL" id="CBY15618.1"/>
    </source>
</evidence>
<keyword evidence="2" id="KW-1185">Reference proteome</keyword>
<dbReference type="EMBL" id="FN653579">
    <property type="protein sequence ID" value="CBY15618.1"/>
    <property type="molecule type" value="Genomic_DNA"/>
</dbReference>
<name>E4Y171_OIKDI</name>
<reference evidence="1" key="1">
    <citation type="journal article" date="2010" name="Science">
        <title>Plasticity of animal genome architecture unmasked by rapid evolution of a pelagic tunicate.</title>
        <authorList>
            <person name="Denoeud F."/>
            <person name="Henriet S."/>
            <person name="Mungpakdee S."/>
            <person name="Aury J.M."/>
            <person name="Da Silva C."/>
            <person name="Brinkmann H."/>
            <person name="Mikhaleva J."/>
            <person name="Olsen L.C."/>
            <person name="Jubin C."/>
            <person name="Canestro C."/>
            <person name="Bouquet J.M."/>
            <person name="Danks G."/>
            <person name="Poulain J."/>
            <person name="Campsteijn C."/>
            <person name="Adamski M."/>
            <person name="Cross I."/>
            <person name="Yadetie F."/>
            <person name="Muffato M."/>
            <person name="Louis A."/>
            <person name="Butcher S."/>
            <person name="Tsagkogeorga G."/>
            <person name="Konrad A."/>
            <person name="Singh S."/>
            <person name="Jensen M.F."/>
            <person name="Cong E.H."/>
            <person name="Eikeseth-Otteraa H."/>
            <person name="Noel B."/>
            <person name="Anthouard V."/>
            <person name="Porcel B.M."/>
            <person name="Kachouri-Lafond R."/>
            <person name="Nishino A."/>
            <person name="Ugolini M."/>
            <person name="Chourrout P."/>
            <person name="Nishida H."/>
            <person name="Aasland R."/>
            <person name="Huzurbazar S."/>
            <person name="Westhof E."/>
            <person name="Delsuc F."/>
            <person name="Lehrach H."/>
            <person name="Reinhardt R."/>
            <person name="Weissenbach J."/>
            <person name="Roy S.W."/>
            <person name="Artiguenave F."/>
            <person name="Postlethwait J.H."/>
            <person name="Manak J.R."/>
            <person name="Thompson E.M."/>
            <person name="Jaillon O."/>
            <person name="Du Pasquier L."/>
            <person name="Boudinot P."/>
            <person name="Liberles D.A."/>
            <person name="Volff J.N."/>
            <person name="Philippe H."/>
            <person name="Lenhard B."/>
            <person name="Roest Crollius H."/>
            <person name="Wincker P."/>
            <person name="Chourrout D."/>
        </authorList>
    </citation>
    <scope>NUCLEOTIDE SEQUENCE [LARGE SCALE GENOMIC DNA]</scope>
</reference>
<sequence>MTLLLLLGQRTAKTENTTFVPEQNGVILTETNKGTALVSNEEEVEIRTRISLPTLPHLEITHCLSSNITTNITTTIRQMTVAYIRQMFNIENIVEREHEQELEVTEHGVILPKTMKIEQPTHCAIQGTGYTQINSSAVDLTDQCDSLEIHNHRQLYMSTLCTRAETKTLNIELFFNNRITKLVIHKTRNRREAALSLFLSFPEAQSIEPKVINTKRQKHKTTTSYAIDVVEASRITQEKLDIYFASNTPMVKRNDLTLTIQMEKTSGDTKINSACSSLGLIAITAISTEGDVITDDQTSRTSRRTRMKVHKRQHKIISQEFDRDEDEQVTTPQMATTTEFNLEQRLELESRGQGYVYEDYMVEFSAALQDLSDALDYRKRKRRDLMNFVSFGTSVLTYSANKRAIKAVKRENLEIANLQKIYSQELERKISSITIEENRQRKDLQERIKDLCELDQRIEMRTIRNSVQEELNFMTLKLLRNESNGGKYSTAHTAAMDLCVKMGSFPKGCESYFASQGALYRGISPIFVASGELALEQIFIAKIPKISYIGTAIKALSIPIPLGKKGNELENNHPLYTYLSMETPSMIIQNDNEIFDISDCEKKAELIFCTSSDLTRSNAQNYCAQSLLQKQKHPSCPSQIIQTTSSCLGKLDESGNLLVSGFEKAVRVNANKTIPMGTHVAETDSNGTIQFYEAKEKESVVTCGQSWWNLPGRKGKTKIINLQLKTRRTDRLESESSYVLKNSHLSADFQESKYYNDSSIKDAKEKLERKLSFSGKLKEEIRGFSFKTKAIIITVLSIIASPPCIVRHLFKAKTVDEKNQVKPTLFHNRQACTKET</sequence>
<accession>E4Y171</accession>
<dbReference type="Proteomes" id="UP000001307">
    <property type="component" value="Unassembled WGS sequence"/>
</dbReference>
<organism evidence="1">
    <name type="scientific">Oikopleura dioica</name>
    <name type="common">Tunicate</name>
    <dbReference type="NCBI Taxonomy" id="34765"/>
    <lineage>
        <taxon>Eukaryota</taxon>
        <taxon>Metazoa</taxon>
        <taxon>Chordata</taxon>
        <taxon>Tunicata</taxon>
        <taxon>Appendicularia</taxon>
        <taxon>Copelata</taxon>
        <taxon>Oikopleuridae</taxon>
        <taxon>Oikopleura</taxon>
    </lineage>
</organism>